<dbReference type="SUPFAM" id="SSF56266">
    <property type="entry name" value="DmpA/ArgJ-like"/>
    <property type="match status" value="1"/>
</dbReference>
<dbReference type="NCBIfam" id="TIGR00120">
    <property type="entry name" value="ArgJ"/>
    <property type="match status" value="1"/>
</dbReference>
<feature type="site" description="Cleavage; by autolysis" evidence="10">
    <location>
        <begin position="211"/>
        <end position="212"/>
    </location>
</feature>
<name>A0AAU7V2E8_9NOCA</name>
<feature type="chain" id="PRO_5043064317" description="Arginine biosynthesis bifunctional protein ArgJ alpha chain" evidence="10">
    <location>
        <begin position="1"/>
        <end position="211"/>
    </location>
</feature>
<keyword evidence="7 10" id="KW-0068">Autocatalytic cleavage</keyword>
<keyword evidence="4 10" id="KW-0055">Arginine biosynthesis</keyword>
<keyword evidence="3 10" id="KW-0963">Cytoplasm</keyword>
<feature type="binding site" evidence="10">
    <location>
        <position position="201"/>
    </location>
    <ligand>
        <name>substrate</name>
    </ligand>
</feature>
<evidence type="ECO:0000256" key="2">
    <source>
        <dbReference type="ARBA" id="ARBA00011475"/>
    </source>
</evidence>
<comment type="catalytic activity">
    <reaction evidence="10">
        <text>N(2)-acetyl-L-ornithine + L-glutamate = N-acetyl-L-glutamate + L-ornithine</text>
        <dbReference type="Rhea" id="RHEA:15349"/>
        <dbReference type="ChEBI" id="CHEBI:29985"/>
        <dbReference type="ChEBI" id="CHEBI:44337"/>
        <dbReference type="ChEBI" id="CHEBI:46911"/>
        <dbReference type="ChEBI" id="CHEBI:57805"/>
        <dbReference type="EC" id="2.3.1.35"/>
    </reaction>
</comment>
<evidence type="ECO:0000256" key="1">
    <source>
        <dbReference type="ARBA" id="ARBA00006774"/>
    </source>
</evidence>
<dbReference type="InterPro" id="IPR016117">
    <property type="entry name" value="ArgJ-like_dom_sf"/>
</dbReference>
<organism evidence="11">
    <name type="scientific">Rhodococcus sp. D-6</name>
    <dbReference type="NCBI Taxonomy" id="1387842"/>
    <lineage>
        <taxon>Bacteria</taxon>
        <taxon>Bacillati</taxon>
        <taxon>Actinomycetota</taxon>
        <taxon>Actinomycetes</taxon>
        <taxon>Mycobacteriales</taxon>
        <taxon>Nocardiaceae</taxon>
        <taxon>Rhodococcus</taxon>
    </lineage>
</organism>
<evidence type="ECO:0000313" key="11">
    <source>
        <dbReference type="EMBL" id="XBW05982.1"/>
    </source>
</evidence>
<dbReference type="GO" id="GO:0005737">
    <property type="term" value="C:cytoplasm"/>
    <property type="evidence" value="ECO:0007669"/>
    <property type="project" value="UniProtKB-SubCell"/>
</dbReference>
<keyword evidence="9 10" id="KW-0012">Acyltransferase</keyword>
<dbReference type="EC" id="2.3.1.1" evidence="10"/>
<evidence type="ECO:0000256" key="7">
    <source>
        <dbReference type="ARBA" id="ARBA00022813"/>
    </source>
</evidence>
<dbReference type="GO" id="GO:0004042">
    <property type="term" value="F:L-glutamate N-acetyltransferase activity"/>
    <property type="evidence" value="ECO:0007669"/>
    <property type="project" value="UniProtKB-UniRule"/>
</dbReference>
<proteinExistence type="inferred from homology"/>
<dbReference type="Gene3D" id="3.30.2330.10">
    <property type="entry name" value="arginine biosynthesis bifunctional protein suprefamily"/>
    <property type="match status" value="1"/>
</dbReference>
<feature type="binding site" evidence="10">
    <location>
        <position position="178"/>
    </location>
    <ligand>
        <name>substrate</name>
    </ligand>
</feature>
<dbReference type="PANTHER" id="PTHR23100">
    <property type="entry name" value="ARGININE BIOSYNTHESIS BIFUNCTIONAL PROTEIN ARGJ"/>
    <property type="match status" value="1"/>
</dbReference>
<dbReference type="KEGG" id="rhox:RBB84_08765"/>
<dbReference type="CDD" id="cd02152">
    <property type="entry name" value="OAT"/>
    <property type="match status" value="1"/>
</dbReference>
<feature type="chain" id="PRO_5043064316" description="Arginine biosynthesis bifunctional protein ArgJ beta chain" evidence="10">
    <location>
        <begin position="212"/>
        <end position="416"/>
    </location>
</feature>
<dbReference type="FunFam" id="3.10.20.340:FF:000005">
    <property type="entry name" value="Arginine biosynthesis bifunctional protein ArgJ"/>
    <property type="match status" value="1"/>
</dbReference>
<keyword evidence="6 10" id="KW-0808">Transferase</keyword>
<dbReference type="EMBL" id="CP132970">
    <property type="protein sequence ID" value="XBW05982.1"/>
    <property type="molecule type" value="Genomic_DNA"/>
</dbReference>
<accession>A0AAU7V2E8</accession>
<evidence type="ECO:0000256" key="5">
    <source>
        <dbReference type="ARBA" id="ARBA00022605"/>
    </source>
</evidence>
<dbReference type="HAMAP" id="MF_01106">
    <property type="entry name" value="ArgJ"/>
    <property type="match status" value="1"/>
</dbReference>
<keyword evidence="5 10" id="KW-0028">Amino-acid biosynthesis</keyword>
<dbReference type="Pfam" id="PF01960">
    <property type="entry name" value="ArgJ"/>
    <property type="match status" value="1"/>
</dbReference>
<evidence type="ECO:0000256" key="4">
    <source>
        <dbReference type="ARBA" id="ARBA00022571"/>
    </source>
</evidence>
<dbReference type="NCBIfam" id="NF003802">
    <property type="entry name" value="PRK05388.1"/>
    <property type="match status" value="1"/>
</dbReference>
<feature type="active site" description="Nucleophile" evidence="10">
    <location>
        <position position="212"/>
    </location>
</feature>
<reference evidence="11" key="1">
    <citation type="submission" date="2023-08" db="EMBL/GenBank/DDBJ databases">
        <title>The novel hydrolase IpcH responsible for the initial isoprocarb degradation step in Rhodococcus sp. D-6.</title>
        <authorList>
            <person name="Zhu Q."/>
        </authorList>
    </citation>
    <scope>NUCLEOTIDE SEQUENCE</scope>
    <source>
        <strain evidence="11">D-6</strain>
    </source>
</reference>
<comment type="pathway">
    <text evidence="10">Amino-acid biosynthesis; L-arginine biosynthesis; N(2)-acetyl-L-ornithine from L-glutamate: step 1/4.</text>
</comment>
<comment type="function">
    <text evidence="10">Catalyzes two activities which are involved in the cyclic version of arginine biosynthesis: the synthesis of N-acetylglutamate from glutamate and acetyl-CoA as the acetyl donor, and of ornithine by transacetylation between N(2)-acetylornithine and glutamate.</text>
</comment>
<feature type="site" description="Involved in the stabilization of negative charge on the oxyanion by the formation of the oxyanion hole" evidence="10">
    <location>
        <position position="139"/>
    </location>
</feature>
<comment type="similarity">
    <text evidence="1 10">Belongs to the ArgJ family.</text>
</comment>
<comment type="pathway">
    <text evidence="10">Amino-acid biosynthesis; L-arginine biosynthesis; L-ornithine and N-acetyl-L-glutamate from L-glutamate and N(2)-acetyl-L-ornithine (cyclic): step 1/1.</text>
</comment>
<dbReference type="Gene3D" id="3.60.70.12">
    <property type="entry name" value="L-amino peptidase D-ALA esterase/amidase"/>
    <property type="match status" value="1"/>
</dbReference>
<dbReference type="GO" id="GO:0006526">
    <property type="term" value="P:L-arginine biosynthetic process"/>
    <property type="evidence" value="ECO:0007669"/>
    <property type="project" value="UniProtKB-UniRule"/>
</dbReference>
<dbReference type="GO" id="GO:0004358">
    <property type="term" value="F:L-glutamate N-acetyltransferase activity, acting on acetyl-L-ornithine as donor"/>
    <property type="evidence" value="ECO:0007669"/>
    <property type="project" value="UniProtKB-UniRule"/>
</dbReference>
<feature type="binding site" evidence="10">
    <location>
        <position position="292"/>
    </location>
    <ligand>
        <name>substrate</name>
    </ligand>
</feature>
<evidence type="ECO:0000256" key="8">
    <source>
        <dbReference type="ARBA" id="ARBA00023268"/>
    </source>
</evidence>
<dbReference type="EC" id="2.3.1.35" evidence="10"/>
<feature type="binding site" evidence="10">
    <location>
        <position position="411"/>
    </location>
    <ligand>
        <name>substrate</name>
    </ligand>
</feature>
<dbReference type="GO" id="GO:0006592">
    <property type="term" value="P:ornithine biosynthetic process"/>
    <property type="evidence" value="ECO:0007669"/>
    <property type="project" value="TreeGrafter"/>
</dbReference>
<feature type="site" description="Involved in the stabilization of negative charge on the oxyanion by the formation of the oxyanion hole" evidence="10">
    <location>
        <position position="140"/>
    </location>
</feature>
<feature type="binding site" evidence="10">
    <location>
        <position position="212"/>
    </location>
    <ligand>
        <name>substrate</name>
    </ligand>
</feature>
<evidence type="ECO:0000256" key="6">
    <source>
        <dbReference type="ARBA" id="ARBA00022679"/>
    </source>
</evidence>
<dbReference type="InterPro" id="IPR002813">
    <property type="entry name" value="Arg_biosynth_ArgJ"/>
</dbReference>
<gene>
    <name evidence="10 11" type="primary">argJ</name>
    <name evidence="11" type="ORF">RBB84_08765</name>
</gene>
<comment type="subcellular location">
    <subcellularLocation>
        <location evidence="10">Cytoplasm</location>
    </subcellularLocation>
</comment>
<protein>
    <recommendedName>
        <fullName evidence="10">Arginine biosynthesis bifunctional protein ArgJ</fullName>
    </recommendedName>
    <domain>
        <recommendedName>
            <fullName evidence="10">Glutamate N-acetyltransferase</fullName>
            <ecNumber evidence="10">2.3.1.35</ecNumber>
        </recommendedName>
        <alternativeName>
            <fullName evidence="10">Ornithine acetyltransferase</fullName>
            <shortName evidence="10">OATase</shortName>
        </alternativeName>
        <alternativeName>
            <fullName evidence="10">Ornithine transacetylase</fullName>
        </alternativeName>
    </domain>
    <domain>
        <recommendedName>
            <fullName evidence="10">Amino-acid acetyltransferase</fullName>
            <ecNumber evidence="10">2.3.1.1</ecNumber>
        </recommendedName>
        <alternativeName>
            <fullName evidence="10">N-acetylglutamate synthase</fullName>
            <shortName evidence="10">AGSase</shortName>
        </alternativeName>
    </domain>
    <component>
        <recommendedName>
            <fullName evidence="10">Arginine biosynthesis bifunctional protein ArgJ alpha chain</fullName>
        </recommendedName>
    </component>
    <component>
        <recommendedName>
            <fullName evidence="10">Arginine biosynthesis bifunctional protein ArgJ beta chain</fullName>
        </recommendedName>
    </component>
</protein>
<dbReference type="InterPro" id="IPR042195">
    <property type="entry name" value="ArgJ_beta_C"/>
</dbReference>
<feature type="binding site" evidence="10">
    <location>
        <position position="416"/>
    </location>
    <ligand>
        <name>substrate</name>
    </ligand>
</feature>
<dbReference type="Gene3D" id="3.10.20.340">
    <property type="entry name" value="ArgJ beta chain, C-terminal domain"/>
    <property type="match status" value="1"/>
</dbReference>
<dbReference type="PANTHER" id="PTHR23100:SF0">
    <property type="entry name" value="ARGININE BIOSYNTHESIS BIFUNCTIONAL PROTEIN ARGJ, MITOCHONDRIAL"/>
    <property type="match status" value="1"/>
</dbReference>
<comment type="subunit">
    <text evidence="2 10">Heterotetramer of two alpha and two beta chains.</text>
</comment>
<sequence>MTENKYADDVYTGATEIAGGRLIRTQGVTSPAGFRAAGIPAGIKVSGRQDLALVVNEGPELTAAGVFTTNKVKAAPVLWSQQVLKSGSLRAVILNSGGANACTGAGGFQDTHATAEAVADALSNWGTETGAGEVAVCSTGLIGDRLPMDKVLSGVQEIVHELAGGISGGTDAAYAIMTTDTVPKQAALHHADKWNVGGMAKGAGMLAPALATMLCVVTTDAVATADQLDTALRHASRLTFDRLDVDGATSTNDTVLLLASGASGITPSQDELNAAVLAVCDDLAEQMMADAEGVTKRVTVTVRGAASEADALIGARTVARDSLVKTALFGSDPNWGRVLAAIGIAPIELDPDKISVSFNGNPVCIDGVGAPGAREVDLSAAYIALDIDLGLGNAQVSIRTTDLSHAYVEENSAYSS</sequence>
<keyword evidence="8 10" id="KW-0511">Multifunctional enzyme</keyword>
<dbReference type="RefSeq" id="WP_033097676.1">
    <property type="nucleotide sequence ID" value="NZ_CP132970.1"/>
</dbReference>
<comment type="catalytic activity">
    <reaction evidence="10">
        <text>L-glutamate + acetyl-CoA = N-acetyl-L-glutamate + CoA + H(+)</text>
        <dbReference type="Rhea" id="RHEA:24292"/>
        <dbReference type="ChEBI" id="CHEBI:15378"/>
        <dbReference type="ChEBI" id="CHEBI:29985"/>
        <dbReference type="ChEBI" id="CHEBI:44337"/>
        <dbReference type="ChEBI" id="CHEBI:57287"/>
        <dbReference type="ChEBI" id="CHEBI:57288"/>
        <dbReference type="EC" id="2.3.1.1"/>
    </reaction>
</comment>
<evidence type="ECO:0000256" key="9">
    <source>
        <dbReference type="ARBA" id="ARBA00023315"/>
    </source>
</evidence>
<evidence type="ECO:0000256" key="10">
    <source>
        <dbReference type="HAMAP-Rule" id="MF_01106"/>
    </source>
</evidence>
<dbReference type="AlphaFoldDB" id="A0AAU7V2E8"/>
<evidence type="ECO:0000256" key="3">
    <source>
        <dbReference type="ARBA" id="ARBA00022490"/>
    </source>
</evidence>